<gene>
    <name evidence="1" type="ORF">SAMN05216207_1015127</name>
</gene>
<name>A0A1I4ZLV8_PSUAM</name>
<proteinExistence type="predicted"/>
<dbReference type="AlphaFoldDB" id="A0A1I4ZLV8"/>
<dbReference type="STRING" id="260086.SAMN05216207_1015127"/>
<reference evidence="1 2" key="1">
    <citation type="submission" date="2016-10" db="EMBL/GenBank/DDBJ databases">
        <authorList>
            <person name="de Groot N.N."/>
        </authorList>
    </citation>
    <scope>NUCLEOTIDE SEQUENCE [LARGE SCALE GENOMIC DNA]</scope>
    <source>
        <strain evidence="1 2">CGMCC 4.1877</strain>
    </source>
</reference>
<dbReference type="Pfam" id="PF08734">
    <property type="entry name" value="GYD"/>
    <property type="match status" value="1"/>
</dbReference>
<evidence type="ECO:0000313" key="2">
    <source>
        <dbReference type="Proteomes" id="UP000199614"/>
    </source>
</evidence>
<sequence length="110" mass="11563">MPRYALFFSYTAEAWNRMIQNPGDRAAAARAVAESAGGTLESIYFMFGCHDGMAICDLPDGEAAAAASIAVNSSGAFRSVETRELITPERLVAILGRAGEASGVYRAPGT</sequence>
<dbReference type="RefSeq" id="WP_177238514.1">
    <property type="nucleotide sequence ID" value="NZ_FOUY01000015.1"/>
</dbReference>
<keyword evidence="2" id="KW-1185">Reference proteome</keyword>
<dbReference type="Proteomes" id="UP000199614">
    <property type="component" value="Unassembled WGS sequence"/>
</dbReference>
<protein>
    <submittedName>
        <fullName evidence="1">Uncharacterized protein, contains GYD domain</fullName>
    </submittedName>
</protein>
<organism evidence="1 2">
    <name type="scientific">Pseudonocardia ammonioxydans</name>
    <dbReference type="NCBI Taxonomy" id="260086"/>
    <lineage>
        <taxon>Bacteria</taxon>
        <taxon>Bacillati</taxon>
        <taxon>Actinomycetota</taxon>
        <taxon>Actinomycetes</taxon>
        <taxon>Pseudonocardiales</taxon>
        <taxon>Pseudonocardiaceae</taxon>
        <taxon>Pseudonocardia</taxon>
    </lineage>
</organism>
<evidence type="ECO:0000313" key="1">
    <source>
        <dbReference type="EMBL" id="SFN50950.1"/>
    </source>
</evidence>
<dbReference type="InterPro" id="IPR014845">
    <property type="entry name" value="GYD/TTHA1554"/>
</dbReference>
<dbReference type="EMBL" id="FOUY01000015">
    <property type="protein sequence ID" value="SFN50950.1"/>
    <property type="molecule type" value="Genomic_DNA"/>
</dbReference>
<accession>A0A1I4ZLV8</accession>